<dbReference type="EMBL" id="BAABUJ010000005">
    <property type="protein sequence ID" value="GAA5796281.1"/>
    <property type="molecule type" value="Genomic_DNA"/>
</dbReference>
<feature type="signal peptide" evidence="1">
    <location>
        <begin position="1"/>
        <end position="21"/>
    </location>
</feature>
<evidence type="ECO:0000313" key="3">
    <source>
        <dbReference type="Proteomes" id="UP001476247"/>
    </source>
</evidence>
<dbReference type="Proteomes" id="UP001476247">
    <property type="component" value="Unassembled WGS sequence"/>
</dbReference>
<accession>A0ABP9XNC4</accession>
<reference evidence="2 3" key="1">
    <citation type="submission" date="2024-04" db="EMBL/GenBank/DDBJ databases">
        <title>genome sequences of Mucor flavus KT1a and Helicostylum pulchrum KT1b strains isolation_sourced from the surface of a dry-aged beef.</title>
        <authorList>
            <person name="Toyotome T."/>
            <person name="Hosono M."/>
            <person name="Torimaru M."/>
            <person name="Fukuda K."/>
            <person name="Mikami N."/>
        </authorList>
    </citation>
    <scope>NUCLEOTIDE SEQUENCE [LARGE SCALE GENOMIC DNA]</scope>
    <source>
        <strain evidence="2 3">KT1b</strain>
    </source>
</reference>
<keyword evidence="1" id="KW-0732">Signal</keyword>
<sequence length="265" mass="29968">MLVKSISLILLVVAASSSTLACEMDCRRGVSKNFAHFYAPVIRDSVGNLHSQLSKAVAKVTVPSVITDQIDKSELLDDIEESIDTSLNKFIVMATSESKLAEGFYQVTFNEELPYKGDCNNPRRLTRKMPPPNESWTMDECRKMDYRCGNPPSICYFLEDVKARCIGRMRRQLTEYASFDNGALVKSLVRDTRKSIYSTFGNNGVGKLSENNQVELYIAKLVSATIRSLDIWVSEDVTQLCDKPSQKELCNSWDQQIKLEILKWP</sequence>
<gene>
    <name evidence="2" type="ORF">HPULCUR_001651</name>
</gene>
<dbReference type="PROSITE" id="PS51257">
    <property type="entry name" value="PROKAR_LIPOPROTEIN"/>
    <property type="match status" value="1"/>
</dbReference>
<evidence type="ECO:0000256" key="1">
    <source>
        <dbReference type="SAM" id="SignalP"/>
    </source>
</evidence>
<name>A0ABP9XNC4_9FUNG</name>
<comment type="caution">
    <text evidence="2">The sequence shown here is derived from an EMBL/GenBank/DDBJ whole genome shotgun (WGS) entry which is preliminary data.</text>
</comment>
<feature type="chain" id="PRO_5047044479" evidence="1">
    <location>
        <begin position="22"/>
        <end position="265"/>
    </location>
</feature>
<keyword evidence="3" id="KW-1185">Reference proteome</keyword>
<protein>
    <submittedName>
        <fullName evidence="2">Uncharacterized protein</fullName>
    </submittedName>
</protein>
<proteinExistence type="predicted"/>
<organism evidence="2 3">
    <name type="scientific">Helicostylum pulchrum</name>
    <dbReference type="NCBI Taxonomy" id="562976"/>
    <lineage>
        <taxon>Eukaryota</taxon>
        <taxon>Fungi</taxon>
        <taxon>Fungi incertae sedis</taxon>
        <taxon>Mucoromycota</taxon>
        <taxon>Mucoromycotina</taxon>
        <taxon>Mucoromycetes</taxon>
        <taxon>Mucorales</taxon>
        <taxon>Mucorineae</taxon>
        <taxon>Mucoraceae</taxon>
        <taxon>Helicostylum</taxon>
    </lineage>
</organism>
<evidence type="ECO:0000313" key="2">
    <source>
        <dbReference type="EMBL" id="GAA5796281.1"/>
    </source>
</evidence>